<evidence type="ECO:0000313" key="2">
    <source>
        <dbReference type="EMBL" id="KAF1943613.1"/>
    </source>
</evidence>
<feature type="region of interest" description="Disordered" evidence="1">
    <location>
        <begin position="66"/>
        <end position="118"/>
    </location>
</feature>
<evidence type="ECO:0000256" key="1">
    <source>
        <dbReference type="SAM" id="MobiDB-lite"/>
    </source>
</evidence>
<dbReference type="AlphaFoldDB" id="A0A6A5STX5"/>
<organism evidence="2 3">
    <name type="scientific">Clathrospora elynae</name>
    <dbReference type="NCBI Taxonomy" id="706981"/>
    <lineage>
        <taxon>Eukaryota</taxon>
        <taxon>Fungi</taxon>
        <taxon>Dikarya</taxon>
        <taxon>Ascomycota</taxon>
        <taxon>Pezizomycotina</taxon>
        <taxon>Dothideomycetes</taxon>
        <taxon>Pleosporomycetidae</taxon>
        <taxon>Pleosporales</taxon>
        <taxon>Diademaceae</taxon>
        <taxon>Clathrospora</taxon>
    </lineage>
</organism>
<protein>
    <submittedName>
        <fullName evidence="2">Uncharacterized protein</fullName>
    </submittedName>
</protein>
<evidence type="ECO:0000313" key="3">
    <source>
        <dbReference type="Proteomes" id="UP000800038"/>
    </source>
</evidence>
<proteinExistence type="predicted"/>
<dbReference type="OrthoDB" id="3789027at2759"/>
<dbReference type="Proteomes" id="UP000800038">
    <property type="component" value="Unassembled WGS sequence"/>
</dbReference>
<accession>A0A6A5STX5</accession>
<gene>
    <name evidence="2" type="ORF">EJ02DRAFT_453088</name>
</gene>
<dbReference type="EMBL" id="ML976023">
    <property type="protein sequence ID" value="KAF1943613.1"/>
    <property type="molecule type" value="Genomic_DNA"/>
</dbReference>
<name>A0A6A5STX5_9PLEO</name>
<keyword evidence="3" id="KW-1185">Reference proteome</keyword>
<reference evidence="2" key="1">
    <citation type="journal article" date="2020" name="Stud. Mycol.">
        <title>101 Dothideomycetes genomes: a test case for predicting lifestyles and emergence of pathogens.</title>
        <authorList>
            <person name="Haridas S."/>
            <person name="Albert R."/>
            <person name="Binder M."/>
            <person name="Bloem J."/>
            <person name="Labutti K."/>
            <person name="Salamov A."/>
            <person name="Andreopoulos B."/>
            <person name="Baker S."/>
            <person name="Barry K."/>
            <person name="Bills G."/>
            <person name="Bluhm B."/>
            <person name="Cannon C."/>
            <person name="Castanera R."/>
            <person name="Culley D."/>
            <person name="Daum C."/>
            <person name="Ezra D."/>
            <person name="Gonzalez J."/>
            <person name="Henrissat B."/>
            <person name="Kuo A."/>
            <person name="Liang C."/>
            <person name="Lipzen A."/>
            <person name="Lutzoni F."/>
            <person name="Magnuson J."/>
            <person name="Mondo S."/>
            <person name="Nolan M."/>
            <person name="Ohm R."/>
            <person name="Pangilinan J."/>
            <person name="Park H.-J."/>
            <person name="Ramirez L."/>
            <person name="Alfaro M."/>
            <person name="Sun H."/>
            <person name="Tritt A."/>
            <person name="Yoshinaga Y."/>
            <person name="Zwiers L.-H."/>
            <person name="Turgeon B."/>
            <person name="Goodwin S."/>
            <person name="Spatafora J."/>
            <person name="Crous P."/>
            <person name="Grigoriev I."/>
        </authorList>
    </citation>
    <scope>NUCLEOTIDE SEQUENCE</scope>
    <source>
        <strain evidence="2">CBS 161.51</strain>
    </source>
</reference>
<sequence>MAATAIASTYSLDRQQRLLHLDCSADLRPYSRSLGPGVQERIFQTTSDALRAQLDEHRDFLLRHQQQAQPHLSHPPVLSPPTTIPLHSHILPPNHYHQPAQPQPSQAAPPPKPTQSRQVYDLVPPITTTYPPALHEALGECTRIHLAQNIISRTRDGRATYNVMFEIGDRYERGGAVDTRCDTVETYQSMSKANNFAAQCFVIKFSGRDLRRGIFQARDNGALHCEIETEEGRVRVFVKEGRMEMEEWEVEGLGG</sequence>